<organism evidence="1 2">
    <name type="scientific">Theobroma cacao</name>
    <name type="common">Cacao</name>
    <name type="synonym">Cocoa</name>
    <dbReference type="NCBI Taxonomy" id="3641"/>
    <lineage>
        <taxon>Eukaryota</taxon>
        <taxon>Viridiplantae</taxon>
        <taxon>Streptophyta</taxon>
        <taxon>Embryophyta</taxon>
        <taxon>Tracheophyta</taxon>
        <taxon>Spermatophyta</taxon>
        <taxon>Magnoliopsida</taxon>
        <taxon>eudicotyledons</taxon>
        <taxon>Gunneridae</taxon>
        <taxon>Pentapetalae</taxon>
        <taxon>rosids</taxon>
        <taxon>malvids</taxon>
        <taxon>Malvales</taxon>
        <taxon>Malvaceae</taxon>
        <taxon>Byttnerioideae</taxon>
        <taxon>Theobroma</taxon>
    </lineage>
</organism>
<gene>
    <name evidence="2" type="primary">LOC108661952</name>
</gene>
<proteinExistence type="predicted"/>
<reference evidence="1" key="1">
    <citation type="journal article" date="1997" name="Nucleic Acids Res.">
        <title>tRNAscan-SE: a program for improved detection of transfer RNA genes in genomic sequence.</title>
        <authorList>
            <person name="Lowe T.M."/>
            <person name="Eddy S.R."/>
        </authorList>
    </citation>
    <scope>NUCLEOTIDE SEQUENCE [LARGE SCALE GENOMIC DNA]</scope>
    <source>
        <strain evidence="1">r\B97-61/B2</strain>
    </source>
</reference>
<reference evidence="2" key="2">
    <citation type="submission" date="2025-08" db="UniProtKB">
        <authorList>
            <consortium name="RefSeq"/>
        </authorList>
    </citation>
    <scope>IDENTIFICATION</scope>
</reference>
<evidence type="ECO:0000313" key="2">
    <source>
        <dbReference type="RefSeq" id="XP_017976437.1"/>
    </source>
</evidence>
<dbReference type="KEGG" id="tcc:108661952"/>
<accession>A0AB32WEZ8</accession>
<dbReference type="GeneID" id="108661952"/>
<protein>
    <submittedName>
        <fullName evidence="2">Uncharacterized protein LOC108661952</fullName>
    </submittedName>
</protein>
<dbReference type="Gramene" id="Tc05v2_t010460.1">
    <property type="protein sequence ID" value="Tc05v2_p010460.1"/>
    <property type="gene ID" value="Tc05v2_g010460"/>
</dbReference>
<dbReference type="AlphaFoldDB" id="A0AB32WEZ8"/>
<sequence>MAKSLSLRNILDANKLTGLNFIDWFRNIKIVLKQEKKAYVLNGLALEETSDDATNEEKKAYRVYINDLDQATCVMLASTALDLQKQHEDMNALDIILNLREMFDKESRTERFDFLRELFRSKMLEGSPIRPHVLKMIGYIT</sequence>
<dbReference type="Proteomes" id="UP000694886">
    <property type="component" value="Chromosome 5"/>
</dbReference>
<evidence type="ECO:0000313" key="1">
    <source>
        <dbReference type="Proteomes" id="UP000694886"/>
    </source>
</evidence>
<name>A0AB32WEZ8_THECC</name>
<dbReference type="RefSeq" id="XP_017976437.1">
    <property type="nucleotide sequence ID" value="XM_018120948.1"/>
</dbReference>